<reference evidence="1 2" key="1">
    <citation type="submission" date="2015-10" db="EMBL/GenBank/DDBJ databases">
        <title>Draft Genome Sequence of Chlorobium limicola strain Frasassi Growing under Artificial Lighting in the Frasassi Cave System.</title>
        <authorList>
            <person name="Mansor M."/>
            <person name="Macalady J."/>
        </authorList>
    </citation>
    <scope>NUCLEOTIDE SEQUENCE [LARGE SCALE GENOMIC DNA]</scope>
    <source>
        <strain evidence="1 2">Frasassi</strain>
    </source>
</reference>
<dbReference type="NCBIfam" id="TIGR02019">
    <property type="entry name" value="BchJ"/>
    <property type="match status" value="1"/>
</dbReference>
<organism evidence="1 2">
    <name type="scientific">Chlorobium limicola</name>
    <dbReference type="NCBI Taxonomy" id="1092"/>
    <lineage>
        <taxon>Bacteria</taxon>
        <taxon>Pseudomonadati</taxon>
        <taxon>Chlorobiota</taxon>
        <taxon>Chlorobiia</taxon>
        <taxon>Chlorobiales</taxon>
        <taxon>Chlorobiaceae</taxon>
        <taxon>Chlorobium/Pelodictyon group</taxon>
        <taxon>Chlorobium</taxon>
    </lineage>
</organism>
<accession>A0A117MSB0</accession>
<dbReference type="AlphaFoldDB" id="A0A117MSB0"/>
<dbReference type="EMBL" id="LMBR01000003">
    <property type="protein sequence ID" value="KUL33086.1"/>
    <property type="molecule type" value="Genomic_DNA"/>
</dbReference>
<protein>
    <submittedName>
        <fullName evidence="1">Bacteriochlorophyll 4-vinyl reductase</fullName>
    </submittedName>
</protein>
<gene>
    <name evidence="1" type="ORF">ASB62_00600</name>
</gene>
<dbReference type="RefSeq" id="WP_059138158.1">
    <property type="nucleotide sequence ID" value="NZ_LMBR01000003.1"/>
</dbReference>
<proteinExistence type="predicted"/>
<keyword evidence="2" id="KW-1185">Reference proteome</keyword>
<dbReference type="OrthoDB" id="2080515at2"/>
<dbReference type="InterPro" id="IPR024096">
    <property type="entry name" value="NO_sig/Golgi_transp_ligand-bd"/>
</dbReference>
<dbReference type="InterPro" id="IPR010249">
    <property type="entry name" value="BchJ"/>
</dbReference>
<name>A0A117MSB0_CHLLI</name>
<sequence>MNAPSKIGPNSIIQTVAALEESFGKTEAEAILQRIGQGHWIGNLPKEMTEESKFHSLVTAIEKEIGERKTSSILEEAGRRTAAYLLRVRIPGFFQKILKPLPPGLAFKLFLFAISKNAWTFAGSGEFSYTTGKAPEIKVKVTHPSKSVVGNFYLGTFEALLEELVNPKTKIKATIKQQKNCILCTYRCMI</sequence>
<comment type="caution">
    <text evidence="1">The sequence shown here is derived from an EMBL/GenBank/DDBJ whole genome shotgun (WGS) entry which is preliminary data.</text>
</comment>
<dbReference type="SUPFAM" id="SSF111126">
    <property type="entry name" value="Ligand-binding domain in the NO signalling and Golgi transport"/>
    <property type="match status" value="1"/>
</dbReference>
<evidence type="ECO:0000313" key="1">
    <source>
        <dbReference type="EMBL" id="KUL33086.1"/>
    </source>
</evidence>
<evidence type="ECO:0000313" key="2">
    <source>
        <dbReference type="Proteomes" id="UP000053937"/>
    </source>
</evidence>
<dbReference type="GO" id="GO:0030494">
    <property type="term" value="P:bacteriochlorophyll biosynthetic process"/>
    <property type="evidence" value="ECO:0007669"/>
    <property type="project" value="InterPro"/>
</dbReference>
<dbReference type="Proteomes" id="UP000053937">
    <property type="component" value="Unassembled WGS sequence"/>
</dbReference>
<dbReference type="GO" id="GO:0015979">
    <property type="term" value="P:photosynthesis"/>
    <property type="evidence" value="ECO:0007669"/>
    <property type="project" value="InterPro"/>
</dbReference>